<evidence type="ECO:0000313" key="3">
    <source>
        <dbReference type="Proteomes" id="UP000800235"/>
    </source>
</evidence>
<feature type="transmembrane region" description="Helical" evidence="1">
    <location>
        <begin position="209"/>
        <end position="226"/>
    </location>
</feature>
<dbReference type="Proteomes" id="UP000800235">
    <property type="component" value="Unassembled WGS sequence"/>
</dbReference>
<keyword evidence="3" id="KW-1185">Reference proteome</keyword>
<feature type="transmembrane region" description="Helical" evidence="1">
    <location>
        <begin position="122"/>
        <end position="141"/>
    </location>
</feature>
<protein>
    <submittedName>
        <fullName evidence="2">Uncharacterized protein</fullName>
    </submittedName>
</protein>
<name>A0A9P4P617_9PEZI</name>
<proteinExistence type="predicted"/>
<evidence type="ECO:0000256" key="1">
    <source>
        <dbReference type="SAM" id="Phobius"/>
    </source>
</evidence>
<sequence length="399" mass="44851">LRNNLLASVGFLEFGNATDFAANVWNTVPVPVYAAVLMGLGGAVAIFISLFAIRDGILSWRNIKILREERYTLLRRETVSSIEEGQDLSREEKPTRSTDFTRLEVNRRELIGEVIDRFSMDILMGFGALVVGTGTLMAIGGANPHVYRASNLLSGYIGNSFSLLWGLCNTMWCLVIFRRASRHLKRGLRAIDSAIVTEALRSRVRTVQYHALILGTMTLVSGAGGMLTVTRWWAYIILIPCIMAAIYGNFMWRKKIGYERPLVKQKGRTWTVDQLIKELEWTDSVKDILEDPRQMGLSELVANPTSTSTVVDFIVRCGLFEDFCMRLLVDRAFVARLANETDGIITVITPGMLLGMNMLLSQLLLATAQKCVRERGVQQLRSKERFLLELLGARLCIQY</sequence>
<dbReference type="AlphaFoldDB" id="A0A9P4P617"/>
<reference evidence="2" key="1">
    <citation type="journal article" date="2020" name="Stud. Mycol.">
        <title>101 Dothideomycetes genomes: a test case for predicting lifestyles and emergence of pathogens.</title>
        <authorList>
            <person name="Haridas S."/>
            <person name="Albert R."/>
            <person name="Binder M."/>
            <person name="Bloem J."/>
            <person name="Labutti K."/>
            <person name="Salamov A."/>
            <person name="Andreopoulos B."/>
            <person name="Baker S."/>
            <person name="Barry K."/>
            <person name="Bills G."/>
            <person name="Bluhm B."/>
            <person name="Cannon C."/>
            <person name="Castanera R."/>
            <person name="Culley D."/>
            <person name="Daum C."/>
            <person name="Ezra D."/>
            <person name="Gonzalez J."/>
            <person name="Henrissat B."/>
            <person name="Kuo A."/>
            <person name="Liang C."/>
            <person name="Lipzen A."/>
            <person name="Lutzoni F."/>
            <person name="Magnuson J."/>
            <person name="Mondo S."/>
            <person name="Nolan M."/>
            <person name="Ohm R."/>
            <person name="Pangilinan J."/>
            <person name="Park H.-J."/>
            <person name="Ramirez L."/>
            <person name="Alfaro M."/>
            <person name="Sun H."/>
            <person name="Tritt A."/>
            <person name="Yoshinaga Y."/>
            <person name="Zwiers L.-H."/>
            <person name="Turgeon B."/>
            <person name="Goodwin S."/>
            <person name="Spatafora J."/>
            <person name="Crous P."/>
            <person name="Grigoriev I."/>
        </authorList>
    </citation>
    <scope>NUCLEOTIDE SEQUENCE</scope>
    <source>
        <strain evidence="2">CBS 130266</strain>
    </source>
</reference>
<dbReference type="OrthoDB" id="5089392at2759"/>
<feature type="transmembrane region" description="Helical" evidence="1">
    <location>
        <begin position="153"/>
        <end position="177"/>
    </location>
</feature>
<accession>A0A9P4P617</accession>
<gene>
    <name evidence="2" type="ORF">EJ08DRAFT_577902</name>
</gene>
<feature type="transmembrane region" description="Helical" evidence="1">
    <location>
        <begin position="232"/>
        <end position="252"/>
    </location>
</feature>
<keyword evidence="1" id="KW-0812">Transmembrane</keyword>
<keyword evidence="1" id="KW-0472">Membrane</keyword>
<organism evidence="2 3">
    <name type="scientific">Tothia fuscella</name>
    <dbReference type="NCBI Taxonomy" id="1048955"/>
    <lineage>
        <taxon>Eukaryota</taxon>
        <taxon>Fungi</taxon>
        <taxon>Dikarya</taxon>
        <taxon>Ascomycota</taxon>
        <taxon>Pezizomycotina</taxon>
        <taxon>Dothideomycetes</taxon>
        <taxon>Pleosporomycetidae</taxon>
        <taxon>Venturiales</taxon>
        <taxon>Cylindrosympodiaceae</taxon>
        <taxon>Tothia</taxon>
    </lineage>
</organism>
<feature type="transmembrane region" description="Helical" evidence="1">
    <location>
        <begin position="33"/>
        <end position="53"/>
    </location>
</feature>
<comment type="caution">
    <text evidence="2">The sequence shown here is derived from an EMBL/GenBank/DDBJ whole genome shotgun (WGS) entry which is preliminary data.</text>
</comment>
<evidence type="ECO:0000313" key="2">
    <source>
        <dbReference type="EMBL" id="KAF2437156.1"/>
    </source>
</evidence>
<dbReference type="EMBL" id="MU007009">
    <property type="protein sequence ID" value="KAF2437156.1"/>
    <property type="molecule type" value="Genomic_DNA"/>
</dbReference>
<keyword evidence="1" id="KW-1133">Transmembrane helix</keyword>
<feature type="non-terminal residue" evidence="2">
    <location>
        <position position="1"/>
    </location>
</feature>